<dbReference type="EMBL" id="CAJNOG010000057">
    <property type="protein sequence ID" value="CAF0859961.1"/>
    <property type="molecule type" value="Genomic_DNA"/>
</dbReference>
<dbReference type="PANTHER" id="PTHR45721">
    <property type="entry name" value="LAMIN DM0-RELATED"/>
    <property type="match status" value="1"/>
</dbReference>
<dbReference type="GO" id="GO:0005652">
    <property type="term" value="C:nuclear lamina"/>
    <property type="evidence" value="ECO:0007669"/>
    <property type="project" value="TreeGrafter"/>
</dbReference>
<comment type="similarity">
    <text evidence="3">Belongs to the intermediate filament family.</text>
</comment>
<dbReference type="SUPFAM" id="SSF64593">
    <property type="entry name" value="Intermediate filament protein, coiled coil region"/>
    <property type="match status" value="2"/>
</dbReference>
<dbReference type="Proteomes" id="UP000663844">
    <property type="component" value="Unassembled WGS sequence"/>
</dbReference>
<dbReference type="GO" id="GO:0051664">
    <property type="term" value="P:nuclear pore localization"/>
    <property type="evidence" value="ECO:0007669"/>
    <property type="project" value="TreeGrafter"/>
</dbReference>
<feature type="coiled-coil region" evidence="4">
    <location>
        <begin position="380"/>
        <end position="457"/>
    </location>
</feature>
<dbReference type="AlphaFoldDB" id="A0A818IQ24"/>
<comment type="caution">
    <text evidence="8">The sequence shown here is derived from an EMBL/GenBank/DDBJ whole genome shotgun (WGS) entry which is preliminary data.</text>
</comment>
<evidence type="ECO:0000313" key="8">
    <source>
        <dbReference type="EMBL" id="CAF3528153.1"/>
    </source>
</evidence>
<gene>
    <name evidence="7" type="ORF">JYZ213_LOCUS8373</name>
    <name evidence="8" type="ORF">OXD698_LOCUS2794</name>
</gene>
<evidence type="ECO:0000313" key="9">
    <source>
        <dbReference type="Proteomes" id="UP000663844"/>
    </source>
</evidence>
<dbReference type="GO" id="GO:0006998">
    <property type="term" value="P:nuclear envelope organization"/>
    <property type="evidence" value="ECO:0007669"/>
    <property type="project" value="TreeGrafter"/>
</dbReference>
<dbReference type="Gene3D" id="1.20.5.170">
    <property type="match status" value="1"/>
</dbReference>
<dbReference type="GO" id="GO:0007097">
    <property type="term" value="P:nuclear migration"/>
    <property type="evidence" value="ECO:0007669"/>
    <property type="project" value="TreeGrafter"/>
</dbReference>
<dbReference type="Proteomes" id="UP000663845">
    <property type="component" value="Unassembled WGS sequence"/>
</dbReference>
<dbReference type="GO" id="GO:0090435">
    <property type="term" value="P:protein localization to nuclear envelope"/>
    <property type="evidence" value="ECO:0007669"/>
    <property type="project" value="TreeGrafter"/>
</dbReference>
<keyword evidence="1 3" id="KW-0403">Intermediate filament</keyword>
<name>A0A818IQ24_9BILA</name>
<evidence type="ECO:0000256" key="5">
    <source>
        <dbReference type="SAM" id="MobiDB-lite"/>
    </source>
</evidence>
<protein>
    <recommendedName>
        <fullName evidence="6">IF rod domain-containing protein</fullName>
    </recommendedName>
</protein>
<dbReference type="SMART" id="SM01391">
    <property type="entry name" value="Filament"/>
    <property type="match status" value="1"/>
</dbReference>
<dbReference type="Pfam" id="PF00038">
    <property type="entry name" value="Filament"/>
    <property type="match status" value="1"/>
</dbReference>
<keyword evidence="2 4" id="KW-0175">Coiled coil</keyword>
<feature type="coiled-coil region" evidence="4">
    <location>
        <begin position="164"/>
        <end position="191"/>
    </location>
</feature>
<evidence type="ECO:0000313" key="7">
    <source>
        <dbReference type="EMBL" id="CAF0859961.1"/>
    </source>
</evidence>
<dbReference type="PROSITE" id="PS00226">
    <property type="entry name" value="IF_ROD_1"/>
    <property type="match status" value="1"/>
</dbReference>
<dbReference type="EMBL" id="CAJOAZ010000094">
    <property type="protein sequence ID" value="CAF3528153.1"/>
    <property type="molecule type" value="Genomic_DNA"/>
</dbReference>
<organism evidence="8 9">
    <name type="scientific">Adineta steineri</name>
    <dbReference type="NCBI Taxonomy" id="433720"/>
    <lineage>
        <taxon>Eukaryota</taxon>
        <taxon>Metazoa</taxon>
        <taxon>Spiralia</taxon>
        <taxon>Gnathifera</taxon>
        <taxon>Rotifera</taxon>
        <taxon>Eurotatoria</taxon>
        <taxon>Bdelloidea</taxon>
        <taxon>Adinetida</taxon>
        <taxon>Adinetidae</taxon>
        <taxon>Adineta</taxon>
    </lineage>
</organism>
<dbReference type="GO" id="GO:0031507">
    <property type="term" value="P:heterochromatin formation"/>
    <property type="evidence" value="ECO:0007669"/>
    <property type="project" value="TreeGrafter"/>
</dbReference>
<reference evidence="8" key="1">
    <citation type="submission" date="2021-02" db="EMBL/GenBank/DDBJ databases">
        <authorList>
            <person name="Nowell W R."/>
        </authorList>
    </citation>
    <scope>NUCLEOTIDE SEQUENCE</scope>
</reference>
<dbReference type="InterPro" id="IPR018039">
    <property type="entry name" value="IF_conserved"/>
</dbReference>
<accession>A0A818IQ24</accession>
<dbReference type="GO" id="GO:0005200">
    <property type="term" value="F:structural constituent of cytoskeleton"/>
    <property type="evidence" value="ECO:0007669"/>
    <property type="project" value="TreeGrafter"/>
</dbReference>
<evidence type="ECO:0000256" key="1">
    <source>
        <dbReference type="ARBA" id="ARBA00022754"/>
    </source>
</evidence>
<feature type="region of interest" description="Disordered" evidence="5">
    <location>
        <begin position="503"/>
        <end position="525"/>
    </location>
</feature>
<evidence type="ECO:0000256" key="3">
    <source>
        <dbReference type="RuleBase" id="RU000685"/>
    </source>
</evidence>
<dbReference type="PANTHER" id="PTHR45721:SF12">
    <property type="entry name" value="INTERMEDIATE FILAMENT PROTEIN IFA-1"/>
    <property type="match status" value="1"/>
</dbReference>
<sequence>MNKSINNKTNAEIDDNTLGGIVQSNNFLGLLPLPYSLSTFKSSLPLLQTTTLSFADTHIPQTLTNNKNNNTYTSSSSSTTTHLQSFDDLNNFENQSKPMSSSTFRGSSFSMAKPSLFNQSREKERFELSTLNDKFADYVEKVRYLEAQNKKIQMDANLLTEKEQENCQKIKSKYETEIAQLRQTAEKLFKDKNSTFSTAQETQNTIVPLKQRLNQTFRECDSSKYDTEKVERQLSSVEGDIIMFKRRLAHQDNEHNQWKQLIAQIQRFFVQTKNEIQTEIITRSSCEQKSKQLQGEIVRLREQQQQKLKDIKQSAIMSGSTTTNDRAHTFKSELSNAIRRIRQDFEREHDAHRNELYGQFQLSYQNIARQYPELGHLFLNDREQERIKQEEDRVRADIQRVRTDMNALKQKTSELKLQLRELQIKIEMTTDENQRLLQSQQNEMNQFKLHNDKATQDYEDVIHKQTSLEKEIETYRNLLEGTMKPVIDNITDDFNTKTANQVTVEKQQDTTTTRTTYTPNTDRLSSKLNQRKTNDINFYGSYNTLYPNNKSSENTTATTTTTVIDIPITRFTEDSEIKNQNSDVKTNDNEQHIVEVEQPTDDSSSINI</sequence>
<feature type="compositionally biased region" description="Low complexity" evidence="5">
    <location>
        <begin position="510"/>
        <end position="521"/>
    </location>
</feature>
<evidence type="ECO:0000256" key="4">
    <source>
        <dbReference type="SAM" id="Coils"/>
    </source>
</evidence>
<proteinExistence type="inferred from homology"/>
<feature type="domain" description="IF rod" evidence="6">
    <location>
        <begin position="124"/>
        <end position="486"/>
    </location>
</feature>
<evidence type="ECO:0000259" key="6">
    <source>
        <dbReference type="PROSITE" id="PS51842"/>
    </source>
</evidence>
<dbReference type="PROSITE" id="PS51842">
    <property type="entry name" value="IF_ROD_2"/>
    <property type="match status" value="1"/>
</dbReference>
<dbReference type="InterPro" id="IPR039008">
    <property type="entry name" value="IF_rod_dom"/>
</dbReference>
<evidence type="ECO:0000256" key="2">
    <source>
        <dbReference type="ARBA" id="ARBA00023054"/>
    </source>
</evidence>
<dbReference type="GO" id="GO:0005882">
    <property type="term" value="C:intermediate filament"/>
    <property type="evidence" value="ECO:0007669"/>
    <property type="project" value="UniProtKB-KW"/>
</dbReference>